<keyword evidence="1" id="KW-1133">Transmembrane helix</keyword>
<keyword evidence="1" id="KW-0812">Transmembrane</keyword>
<accession>A0A8S5SW21</accession>
<sequence length="50" mass="5579">MITGTTILLIVMWIVCTAISITGMICKRNIDIVSIMSIPLIVTIFVMFFT</sequence>
<protein>
    <submittedName>
        <fullName evidence="2">Uncharacterized protein</fullName>
    </submittedName>
</protein>
<proteinExistence type="predicted"/>
<keyword evidence="1" id="KW-0472">Membrane</keyword>
<dbReference type="EMBL" id="BK032682">
    <property type="protein sequence ID" value="DAF54738.1"/>
    <property type="molecule type" value="Genomic_DNA"/>
</dbReference>
<evidence type="ECO:0000256" key="1">
    <source>
        <dbReference type="SAM" id="Phobius"/>
    </source>
</evidence>
<name>A0A8S5SW21_9CAUD</name>
<reference evidence="2" key="1">
    <citation type="journal article" date="2021" name="Proc. Natl. Acad. Sci. U.S.A.">
        <title>A Catalog of Tens of Thousands of Viruses from Human Metagenomes Reveals Hidden Associations with Chronic Diseases.</title>
        <authorList>
            <person name="Tisza M.J."/>
            <person name="Buck C.B."/>
        </authorList>
    </citation>
    <scope>NUCLEOTIDE SEQUENCE</scope>
    <source>
        <strain evidence="2">CtqPo10</strain>
    </source>
</reference>
<evidence type="ECO:0000313" key="2">
    <source>
        <dbReference type="EMBL" id="DAF54738.1"/>
    </source>
</evidence>
<feature type="transmembrane region" description="Helical" evidence="1">
    <location>
        <begin position="6"/>
        <end position="25"/>
    </location>
</feature>
<organism evidence="2">
    <name type="scientific">Siphoviridae sp. ctqPo10</name>
    <dbReference type="NCBI Taxonomy" id="2827948"/>
    <lineage>
        <taxon>Viruses</taxon>
        <taxon>Duplodnaviria</taxon>
        <taxon>Heunggongvirae</taxon>
        <taxon>Uroviricota</taxon>
        <taxon>Caudoviricetes</taxon>
    </lineage>
</organism>
<feature type="transmembrane region" description="Helical" evidence="1">
    <location>
        <begin position="32"/>
        <end position="49"/>
    </location>
</feature>